<reference evidence="2 3" key="1">
    <citation type="submission" date="2020-08" db="EMBL/GenBank/DDBJ databases">
        <title>Novel species isolated from subtropical streams in China.</title>
        <authorList>
            <person name="Lu H."/>
        </authorList>
    </citation>
    <scope>NUCLEOTIDE SEQUENCE [LARGE SCALE GENOMIC DNA]</scope>
    <source>
        <strain evidence="2 3">KCTC 52442</strain>
    </source>
</reference>
<name>A0ABR6XPW1_9BURK</name>
<dbReference type="RefSeq" id="WP_186891009.1">
    <property type="nucleotide sequence ID" value="NZ_JACOFU010000003.1"/>
</dbReference>
<accession>A0ABR6XPW1</accession>
<comment type="caution">
    <text evidence="2">The sequence shown here is derived from an EMBL/GenBank/DDBJ whole genome shotgun (WGS) entry which is preliminary data.</text>
</comment>
<evidence type="ECO:0000256" key="1">
    <source>
        <dbReference type="SAM" id="MobiDB-lite"/>
    </source>
</evidence>
<organism evidence="2 3">
    <name type="scientific">Undibacterium amnicola</name>
    <dbReference type="NCBI Taxonomy" id="1834038"/>
    <lineage>
        <taxon>Bacteria</taxon>
        <taxon>Pseudomonadati</taxon>
        <taxon>Pseudomonadota</taxon>
        <taxon>Betaproteobacteria</taxon>
        <taxon>Burkholderiales</taxon>
        <taxon>Oxalobacteraceae</taxon>
        <taxon>Undibacterium</taxon>
    </lineage>
</organism>
<dbReference type="EMBL" id="JACOFU010000003">
    <property type="protein sequence ID" value="MBC3831466.1"/>
    <property type="molecule type" value="Genomic_DNA"/>
</dbReference>
<protein>
    <submittedName>
        <fullName evidence="2">Uncharacterized protein</fullName>
    </submittedName>
</protein>
<gene>
    <name evidence="2" type="ORF">H8K33_08090</name>
</gene>
<evidence type="ECO:0000313" key="3">
    <source>
        <dbReference type="Proteomes" id="UP000643610"/>
    </source>
</evidence>
<keyword evidence="3" id="KW-1185">Reference proteome</keyword>
<proteinExistence type="predicted"/>
<evidence type="ECO:0000313" key="2">
    <source>
        <dbReference type="EMBL" id="MBC3831466.1"/>
    </source>
</evidence>
<sequence length="81" mass="9330">MKPKDNEANMQNANLGSNGTNRQYDQVHGNRSMQLPEISHEERISRMKDQIQKGARERTRLGLDTYEGRMKALGFSPINRN</sequence>
<dbReference type="Proteomes" id="UP000643610">
    <property type="component" value="Unassembled WGS sequence"/>
</dbReference>
<feature type="region of interest" description="Disordered" evidence="1">
    <location>
        <begin position="1"/>
        <end position="43"/>
    </location>
</feature>
<feature type="compositionally biased region" description="Polar residues" evidence="1">
    <location>
        <begin position="8"/>
        <end position="33"/>
    </location>
</feature>